<name>A0A371H0Y9_MUCPR</name>
<protein>
    <submittedName>
        <fullName evidence="1">Uncharacterized protein</fullName>
    </submittedName>
</protein>
<dbReference type="EMBL" id="QJKJ01003882">
    <property type="protein sequence ID" value="RDX96470.1"/>
    <property type="molecule type" value="Genomic_DNA"/>
</dbReference>
<organism evidence="1 2">
    <name type="scientific">Mucuna pruriens</name>
    <name type="common">Velvet bean</name>
    <name type="synonym">Dolichos pruriens</name>
    <dbReference type="NCBI Taxonomy" id="157652"/>
    <lineage>
        <taxon>Eukaryota</taxon>
        <taxon>Viridiplantae</taxon>
        <taxon>Streptophyta</taxon>
        <taxon>Embryophyta</taxon>
        <taxon>Tracheophyta</taxon>
        <taxon>Spermatophyta</taxon>
        <taxon>Magnoliopsida</taxon>
        <taxon>eudicotyledons</taxon>
        <taxon>Gunneridae</taxon>
        <taxon>Pentapetalae</taxon>
        <taxon>rosids</taxon>
        <taxon>fabids</taxon>
        <taxon>Fabales</taxon>
        <taxon>Fabaceae</taxon>
        <taxon>Papilionoideae</taxon>
        <taxon>50 kb inversion clade</taxon>
        <taxon>NPAAA clade</taxon>
        <taxon>indigoferoid/millettioid clade</taxon>
        <taxon>Phaseoleae</taxon>
        <taxon>Mucuna</taxon>
    </lineage>
</organism>
<proteinExistence type="predicted"/>
<comment type="caution">
    <text evidence="1">The sequence shown here is derived from an EMBL/GenBank/DDBJ whole genome shotgun (WGS) entry which is preliminary data.</text>
</comment>
<dbReference type="Proteomes" id="UP000257109">
    <property type="component" value="Unassembled WGS sequence"/>
</dbReference>
<accession>A0A371H0Y9</accession>
<gene>
    <name evidence="1" type="ORF">CR513_20868</name>
</gene>
<reference evidence="1" key="1">
    <citation type="submission" date="2018-05" db="EMBL/GenBank/DDBJ databases">
        <title>Draft genome of Mucuna pruriens seed.</title>
        <authorList>
            <person name="Nnadi N.E."/>
            <person name="Vos R."/>
            <person name="Hasami M.H."/>
            <person name="Devisetty U.K."/>
            <person name="Aguiy J.C."/>
        </authorList>
    </citation>
    <scope>NUCLEOTIDE SEQUENCE [LARGE SCALE GENOMIC DNA]</scope>
    <source>
        <strain evidence="1">JCA_2017</strain>
    </source>
</reference>
<evidence type="ECO:0000313" key="2">
    <source>
        <dbReference type="Proteomes" id="UP000257109"/>
    </source>
</evidence>
<sequence>MVNEVSSIDNPRLENQLTELTLLVRQLAIGQHQPIVVVKACGICTSVEHPTDICPTLQETEPDHPKSVGSLGSTIWMTTIPVESKSRAVCSSWIQLNLEHALKPRQLSIAKSKLLGAIVPTIAIAENATTRFDGRSRFVALSSRVELPNLASQLPSRVGRSSQRPKSCRHTWCRVEIKSASQIRTQ</sequence>
<evidence type="ECO:0000313" key="1">
    <source>
        <dbReference type="EMBL" id="RDX96470.1"/>
    </source>
</evidence>
<keyword evidence="2" id="KW-1185">Reference proteome</keyword>
<dbReference type="OrthoDB" id="1749050at2759"/>
<feature type="non-terminal residue" evidence="1">
    <location>
        <position position="1"/>
    </location>
</feature>
<dbReference type="AlphaFoldDB" id="A0A371H0Y9"/>